<accession>A0A1M6PFB1</accession>
<evidence type="ECO:0000313" key="4">
    <source>
        <dbReference type="Proteomes" id="UP000242497"/>
    </source>
</evidence>
<dbReference type="InterPro" id="IPR013011">
    <property type="entry name" value="PTS_EIIB_2"/>
</dbReference>
<dbReference type="GO" id="GO:0008982">
    <property type="term" value="F:protein-N(PI)-phosphohistidine-sugar phosphotransferase activity"/>
    <property type="evidence" value="ECO:0007669"/>
    <property type="project" value="InterPro"/>
</dbReference>
<sequence>MINIVVVCGMGLGSSHFVLMNVMEILKEYEVEANVENTDLFSANFKDGDIFIGADYLMEQLDNCKNKIYLDDLVDKDELKRKLLKSLEDIYGNDR</sequence>
<evidence type="ECO:0000259" key="2">
    <source>
        <dbReference type="PROSITE" id="PS51099"/>
    </source>
</evidence>
<dbReference type="GO" id="GO:0009401">
    <property type="term" value="P:phosphoenolpyruvate-dependent sugar phosphotransferase system"/>
    <property type="evidence" value="ECO:0007669"/>
    <property type="project" value="InterPro"/>
</dbReference>
<keyword evidence="4" id="KW-1185">Reference proteome</keyword>
<dbReference type="EMBL" id="FRAE01000031">
    <property type="protein sequence ID" value="SHK06636.1"/>
    <property type="molecule type" value="Genomic_DNA"/>
</dbReference>
<reference evidence="4" key="1">
    <citation type="submission" date="2016-11" db="EMBL/GenBank/DDBJ databases">
        <authorList>
            <person name="Varghese N."/>
            <person name="Submissions S."/>
        </authorList>
    </citation>
    <scope>NUCLEOTIDE SEQUENCE [LARGE SCALE GENOMIC DNA]</scope>
    <source>
        <strain evidence="4">DSM 15518</strain>
    </source>
</reference>
<dbReference type="Proteomes" id="UP000242497">
    <property type="component" value="Unassembled WGS sequence"/>
</dbReference>
<dbReference type="CDD" id="cd05563">
    <property type="entry name" value="PTS_IIB_ascorbate"/>
    <property type="match status" value="1"/>
</dbReference>
<keyword evidence="1" id="KW-0808">Transferase</keyword>
<dbReference type="AlphaFoldDB" id="A0A1M6PFB1"/>
<dbReference type="RefSeq" id="WP_072888803.1">
    <property type="nucleotide sequence ID" value="NZ_FRAE01000031.1"/>
</dbReference>
<evidence type="ECO:0000313" key="3">
    <source>
        <dbReference type="EMBL" id="SHK06636.1"/>
    </source>
</evidence>
<dbReference type="PROSITE" id="PS51099">
    <property type="entry name" value="PTS_EIIB_TYPE_2"/>
    <property type="match status" value="1"/>
</dbReference>
<dbReference type="InterPro" id="IPR003501">
    <property type="entry name" value="PTS_EIIB_2/3"/>
</dbReference>
<gene>
    <name evidence="3" type="ORF">SAMN02744037_01541</name>
</gene>
<organism evidence="3 4">
    <name type="scientific">Tepidibacter formicigenes DSM 15518</name>
    <dbReference type="NCBI Taxonomy" id="1123349"/>
    <lineage>
        <taxon>Bacteria</taxon>
        <taxon>Bacillati</taxon>
        <taxon>Bacillota</taxon>
        <taxon>Clostridia</taxon>
        <taxon>Peptostreptococcales</taxon>
        <taxon>Peptostreptococcaceae</taxon>
        <taxon>Tepidibacter</taxon>
    </lineage>
</organism>
<dbReference type="STRING" id="1123349.SAMN02744037_01541"/>
<evidence type="ECO:0000256" key="1">
    <source>
        <dbReference type="ARBA" id="ARBA00022679"/>
    </source>
</evidence>
<dbReference type="OrthoDB" id="6603449at2"/>
<dbReference type="Gene3D" id="3.40.50.2300">
    <property type="match status" value="1"/>
</dbReference>
<dbReference type="InterPro" id="IPR036095">
    <property type="entry name" value="PTS_EIIB-like_sf"/>
</dbReference>
<dbReference type="SUPFAM" id="SSF52794">
    <property type="entry name" value="PTS system IIB component-like"/>
    <property type="match status" value="1"/>
</dbReference>
<proteinExistence type="predicted"/>
<feature type="domain" description="PTS EIIB type-2" evidence="2">
    <location>
        <begin position="2"/>
        <end position="91"/>
    </location>
</feature>
<name>A0A1M6PFB1_9FIRM</name>
<dbReference type="Pfam" id="PF02302">
    <property type="entry name" value="PTS_IIB"/>
    <property type="match status" value="1"/>
</dbReference>
<protein>
    <submittedName>
        <fullName evidence="3">PTS system IIB component, L-Asc family</fullName>
    </submittedName>
</protein>